<keyword evidence="2" id="KW-1133">Transmembrane helix</keyword>
<feature type="compositionally biased region" description="Polar residues" evidence="1">
    <location>
        <begin position="1"/>
        <end position="24"/>
    </location>
</feature>
<feature type="transmembrane region" description="Helical" evidence="2">
    <location>
        <begin position="93"/>
        <end position="115"/>
    </location>
</feature>
<protein>
    <submittedName>
        <fullName evidence="3">Uncharacterized protein</fullName>
    </submittedName>
</protein>
<feature type="region of interest" description="Disordered" evidence="1">
    <location>
        <begin position="1"/>
        <end position="28"/>
    </location>
</feature>
<dbReference type="OrthoDB" id="5357734at2759"/>
<comment type="caution">
    <text evidence="3">The sequence shown here is derived from an EMBL/GenBank/DDBJ whole genome shotgun (WGS) entry which is preliminary data.</text>
</comment>
<dbReference type="PANTHER" id="PTHR37576">
    <property type="entry name" value="DEFECT AT LOW TEMPERATURE PROTEIN 1"/>
    <property type="match status" value="1"/>
</dbReference>
<accession>A0A4Z1P6I5</accession>
<dbReference type="EMBL" id="SNSC02000006">
    <property type="protein sequence ID" value="TID23368.1"/>
    <property type="molecule type" value="Genomic_DNA"/>
</dbReference>
<feature type="transmembrane region" description="Helical" evidence="2">
    <location>
        <begin position="499"/>
        <end position="526"/>
    </location>
</feature>
<dbReference type="STRING" id="86259.A0A4Z1P6I5"/>
<evidence type="ECO:0000256" key="1">
    <source>
        <dbReference type="SAM" id="MobiDB-lite"/>
    </source>
</evidence>
<feature type="transmembrane region" description="Helical" evidence="2">
    <location>
        <begin position="50"/>
        <end position="73"/>
    </location>
</feature>
<organism evidence="3 4">
    <name type="scientific">Venturia nashicola</name>
    <dbReference type="NCBI Taxonomy" id="86259"/>
    <lineage>
        <taxon>Eukaryota</taxon>
        <taxon>Fungi</taxon>
        <taxon>Dikarya</taxon>
        <taxon>Ascomycota</taxon>
        <taxon>Pezizomycotina</taxon>
        <taxon>Dothideomycetes</taxon>
        <taxon>Pleosporomycetidae</taxon>
        <taxon>Venturiales</taxon>
        <taxon>Venturiaceae</taxon>
        <taxon>Venturia</taxon>
    </lineage>
</organism>
<gene>
    <name evidence="3" type="ORF">E6O75_ATG03004</name>
</gene>
<proteinExistence type="predicted"/>
<evidence type="ECO:0000313" key="4">
    <source>
        <dbReference type="Proteomes" id="UP000298493"/>
    </source>
</evidence>
<reference evidence="3 4" key="1">
    <citation type="submission" date="2019-04" db="EMBL/GenBank/DDBJ databases">
        <title>High contiguity whole genome sequence and gene annotation resource for two Venturia nashicola isolates.</title>
        <authorList>
            <person name="Prokchorchik M."/>
            <person name="Won K."/>
            <person name="Lee Y."/>
            <person name="Choi E.D."/>
            <person name="Segonzac C."/>
            <person name="Sohn K.H."/>
        </authorList>
    </citation>
    <scope>NUCLEOTIDE SEQUENCE [LARGE SCALE GENOMIC DNA]</scope>
    <source>
        <strain evidence="3 4">PRI2</strain>
    </source>
</reference>
<dbReference type="Pfam" id="PF11374">
    <property type="entry name" value="DUF3176"/>
    <property type="match status" value="1"/>
</dbReference>
<evidence type="ECO:0000313" key="3">
    <source>
        <dbReference type="EMBL" id="TID23368.1"/>
    </source>
</evidence>
<keyword evidence="2" id="KW-0472">Membrane</keyword>
<keyword evidence="4" id="KW-1185">Reference proteome</keyword>
<dbReference type="AlphaFoldDB" id="A0A4Z1P6I5"/>
<dbReference type="PANTHER" id="PTHR37576:SF2">
    <property type="entry name" value="DEFECT AT LOW TEMPERATURE PROTEIN 1"/>
    <property type="match status" value="1"/>
</dbReference>
<evidence type="ECO:0000256" key="2">
    <source>
        <dbReference type="SAM" id="Phobius"/>
    </source>
</evidence>
<sequence>MKNDLSKSSVTGLHPSTTDASKPKTQPFIPFGAEPVEELKQDKIAYGIPWLGLIALILSILTIISSWLILHFIDGHVVFTNKLLKPASWLSAILSANSVCLHIALVEGFNIAWWYRATRADAHVADLHTIWLHGTSSFSALKSGRSFNYIALATLFVATVPLNGFMLQNAISVNPTLVDSKVSMNYTTRTSLPLGWSGSTSNQSAAITVPLPSLTLSQIVGNSFSGIQSADFSTGGSGCASGAICSAFMPSVGFWVQCNSSSLPYDLPNDSSSNITTNATLFTSAITWTNNNPNDIDVRVLWKPISEDATGPCKGTYKVKECRLRAASLLQPVQVTSSIPQTNQGPAFPHFTLNLDSSYTYISDKLDKILPILPNEGDTNSTVGGIASIMNNFLTGSVNISYVDGKPSIVSEGLYSNVVGIASNSMNTPDPGTMSTCNMTAGGSSSIDFGDQIVNAIRQLVWTSVTNDALATAMNSGSQQRITFEGTQSKPENHYKIIWIYWIGSLVITLSTVLAVAPIFWGFWLLGRKTTMSPFETARAFHAPGISDAPFSTETPILLAELGPQRVHDAGQRSS</sequence>
<feature type="transmembrane region" description="Helical" evidence="2">
    <location>
        <begin position="147"/>
        <end position="167"/>
    </location>
</feature>
<dbReference type="InterPro" id="IPR021514">
    <property type="entry name" value="DUF3176"/>
</dbReference>
<name>A0A4Z1P6I5_9PEZI</name>
<keyword evidence="2" id="KW-0812">Transmembrane</keyword>
<dbReference type="Proteomes" id="UP000298493">
    <property type="component" value="Unassembled WGS sequence"/>
</dbReference>